<feature type="domain" description="Glycosyl transferase family 1" evidence="1">
    <location>
        <begin position="100"/>
        <end position="269"/>
    </location>
</feature>
<dbReference type="Gene3D" id="3.40.50.2000">
    <property type="entry name" value="Glycogen Phosphorylase B"/>
    <property type="match status" value="2"/>
</dbReference>
<dbReference type="Pfam" id="PF13439">
    <property type="entry name" value="Glyco_transf_4"/>
    <property type="match status" value="1"/>
</dbReference>
<organism evidence="3">
    <name type="scientific">marine sediment metagenome</name>
    <dbReference type="NCBI Taxonomy" id="412755"/>
    <lineage>
        <taxon>unclassified sequences</taxon>
        <taxon>metagenomes</taxon>
        <taxon>ecological metagenomes</taxon>
    </lineage>
</organism>
<dbReference type="GO" id="GO:0016757">
    <property type="term" value="F:glycosyltransferase activity"/>
    <property type="evidence" value="ECO:0007669"/>
    <property type="project" value="InterPro"/>
</dbReference>
<dbReference type="SUPFAM" id="SSF53756">
    <property type="entry name" value="UDP-Glycosyltransferase/glycogen phosphorylase"/>
    <property type="match status" value="1"/>
</dbReference>
<protein>
    <recommendedName>
        <fullName evidence="4">Glycosyl transferase family 1 domain-containing protein</fullName>
    </recommendedName>
</protein>
<proteinExistence type="predicted"/>
<dbReference type="AlphaFoldDB" id="X1FK14"/>
<sequence>FDVVHTHLPTPWSADWSAIISKIKKKPLIVTYHNDITGSGIAKYIAKFYNSTSLKFLLNRADKIIITQPKYIDSSPYLKSYENKIVVIPNGVDVTKFKPIEVDKSDKNTIFFLSLLDEFHRYKGLNYLLSALEIVKKEISDVKLIIGGEGKLMSEYQDMANSLGLKDNIEFHGFIFPDEKIVEYYNRCDVFVLPSISSTQEGFGIVLLEALACGTPVISTEIVGVAEDVEKNNAGIIVPSKNPEALADAMIEILNDEDMAKKMGENGRRLVEEKYTWEQIAEITEKVYEGLLLLSKL</sequence>
<evidence type="ECO:0000313" key="3">
    <source>
        <dbReference type="EMBL" id="GAH45981.1"/>
    </source>
</evidence>
<name>X1FK14_9ZZZZ</name>
<dbReference type="CDD" id="cd03801">
    <property type="entry name" value="GT4_PimA-like"/>
    <property type="match status" value="1"/>
</dbReference>
<feature type="domain" description="Glycosyltransferase subfamily 4-like N-terminal" evidence="2">
    <location>
        <begin position="1"/>
        <end position="95"/>
    </location>
</feature>
<comment type="caution">
    <text evidence="3">The sequence shown here is derived from an EMBL/GenBank/DDBJ whole genome shotgun (WGS) entry which is preliminary data.</text>
</comment>
<accession>X1FK14</accession>
<feature type="non-terminal residue" evidence="3">
    <location>
        <position position="1"/>
    </location>
</feature>
<dbReference type="Pfam" id="PF00534">
    <property type="entry name" value="Glycos_transf_1"/>
    <property type="match status" value="1"/>
</dbReference>
<evidence type="ECO:0000259" key="1">
    <source>
        <dbReference type="Pfam" id="PF00534"/>
    </source>
</evidence>
<evidence type="ECO:0008006" key="4">
    <source>
        <dbReference type="Google" id="ProtNLM"/>
    </source>
</evidence>
<evidence type="ECO:0000259" key="2">
    <source>
        <dbReference type="Pfam" id="PF13439"/>
    </source>
</evidence>
<dbReference type="InterPro" id="IPR028098">
    <property type="entry name" value="Glyco_trans_4-like_N"/>
</dbReference>
<dbReference type="PANTHER" id="PTHR12526">
    <property type="entry name" value="GLYCOSYLTRANSFERASE"/>
    <property type="match status" value="1"/>
</dbReference>
<dbReference type="InterPro" id="IPR001296">
    <property type="entry name" value="Glyco_trans_1"/>
</dbReference>
<dbReference type="EMBL" id="BARU01010221">
    <property type="protein sequence ID" value="GAH45981.1"/>
    <property type="molecule type" value="Genomic_DNA"/>
</dbReference>
<reference evidence="3" key="1">
    <citation type="journal article" date="2014" name="Front. Microbiol.">
        <title>High frequency of phylogenetically diverse reductive dehalogenase-homologous genes in deep subseafloor sedimentary metagenomes.</title>
        <authorList>
            <person name="Kawai M."/>
            <person name="Futagami T."/>
            <person name="Toyoda A."/>
            <person name="Takaki Y."/>
            <person name="Nishi S."/>
            <person name="Hori S."/>
            <person name="Arai W."/>
            <person name="Tsubouchi T."/>
            <person name="Morono Y."/>
            <person name="Uchiyama I."/>
            <person name="Ito T."/>
            <person name="Fujiyama A."/>
            <person name="Inagaki F."/>
            <person name="Takami H."/>
        </authorList>
    </citation>
    <scope>NUCLEOTIDE SEQUENCE</scope>
    <source>
        <strain evidence="3">Expedition CK06-06</strain>
    </source>
</reference>
<gene>
    <name evidence="3" type="ORF">S03H2_19555</name>
</gene>